<dbReference type="Proteomes" id="UP000024635">
    <property type="component" value="Unassembled WGS sequence"/>
</dbReference>
<evidence type="ECO:0000313" key="2">
    <source>
        <dbReference type="Proteomes" id="UP000024635"/>
    </source>
</evidence>
<keyword evidence="2" id="KW-1185">Reference proteome</keyword>
<dbReference type="AlphaFoldDB" id="A0A016TTU5"/>
<dbReference type="EMBL" id="JARK01001416">
    <property type="protein sequence ID" value="EYC05828.1"/>
    <property type="molecule type" value="Genomic_DNA"/>
</dbReference>
<evidence type="ECO:0000313" key="1">
    <source>
        <dbReference type="EMBL" id="EYC05828.1"/>
    </source>
</evidence>
<name>A0A016TTU5_9BILA</name>
<comment type="caution">
    <text evidence="1">The sequence shown here is derived from an EMBL/GenBank/DDBJ whole genome shotgun (WGS) entry which is preliminary data.</text>
</comment>
<accession>A0A016TTU5</accession>
<gene>
    <name evidence="1" type="primary">Acey_s0080.g1385</name>
    <name evidence="1" type="ORF">Y032_0080g1385</name>
</gene>
<proteinExistence type="predicted"/>
<reference evidence="2" key="1">
    <citation type="journal article" date="2015" name="Nat. Genet.">
        <title>The genome and transcriptome of the zoonotic hookworm Ancylostoma ceylanicum identify infection-specific gene families.</title>
        <authorList>
            <person name="Schwarz E.M."/>
            <person name="Hu Y."/>
            <person name="Antoshechkin I."/>
            <person name="Miller M.M."/>
            <person name="Sternberg P.W."/>
            <person name="Aroian R.V."/>
        </authorList>
    </citation>
    <scope>NUCLEOTIDE SEQUENCE</scope>
    <source>
        <strain evidence="2">HY135</strain>
    </source>
</reference>
<organism evidence="1 2">
    <name type="scientific">Ancylostoma ceylanicum</name>
    <dbReference type="NCBI Taxonomy" id="53326"/>
    <lineage>
        <taxon>Eukaryota</taxon>
        <taxon>Metazoa</taxon>
        <taxon>Ecdysozoa</taxon>
        <taxon>Nematoda</taxon>
        <taxon>Chromadorea</taxon>
        <taxon>Rhabditida</taxon>
        <taxon>Rhabditina</taxon>
        <taxon>Rhabditomorpha</taxon>
        <taxon>Strongyloidea</taxon>
        <taxon>Ancylostomatidae</taxon>
        <taxon>Ancylostomatinae</taxon>
        <taxon>Ancylostoma</taxon>
    </lineage>
</organism>
<sequence length="117" mass="13704">MRWTTARKAILVPGLSSERESSKCSNKWLPDGERSDDRYMMLSLPWLMQHLQRLLYVVYTAGKYGAGGEGDFNRQRWSDKLKFPFRFVTTVAGFVSCKEANEMYRVRRKFSDKDFSS</sequence>
<protein>
    <submittedName>
        <fullName evidence="1">Uncharacterized protein</fullName>
    </submittedName>
</protein>